<dbReference type="SUPFAM" id="SSF110857">
    <property type="entry name" value="Gamma-glutamyl cyclotransferase-like"/>
    <property type="match status" value="1"/>
</dbReference>
<name>A0A4P7NIE5_PYROR</name>
<dbReference type="InterPro" id="IPR013024">
    <property type="entry name" value="GGCT-like"/>
</dbReference>
<dbReference type="CDD" id="cd06661">
    <property type="entry name" value="GGCT_like"/>
    <property type="match status" value="1"/>
</dbReference>
<dbReference type="Proteomes" id="UP000294847">
    <property type="component" value="Chromosome 4"/>
</dbReference>
<dbReference type="Pfam" id="PF06094">
    <property type="entry name" value="GGACT"/>
    <property type="match status" value="1"/>
</dbReference>
<sequence length="307" mass="33742">MADSDSKIMGEGQLSDILEAATFVLPTGPLSPSIVFGDFSPTYNLSCVSGTSSALISPPQSTVGTDYNDNDQDIDQDNDYDADTDDNGSIMPPATKRQQHEGSSGNVSSNNSNNHKNQIRLPINIFLYGTLADPYVLAYFARLPGPPLLTDASMSGFKLMRWGGDGATTMTTTSHGGHPTVIPGNHDTDVVHGKVWVCHTMERFRLLQRYKTSMYSHTPCSIEVHNGPAVGRIVPGRTFCWPASRGLEGLEPVKGTTGGRWDLSEYHRSDTYRMIREATIWVDTAETEVKHRERGRQHPPRLPLYSS</sequence>
<feature type="domain" description="Gamma-glutamylcyclotransferase AIG2-like" evidence="2">
    <location>
        <begin position="125"/>
        <end position="252"/>
    </location>
</feature>
<dbReference type="InterPro" id="IPR009288">
    <property type="entry name" value="AIG2-like_dom"/>
</dbReference>
<feature type="compositionally biased region" description="Low complexity" evidence="1">
    <location>
        <begin position="102"/>
        <end position="114"/>
    </location>
</feature>
<evidence type="ECO:0000259" key="2">
    <source>
        <dbReference type="Pfam" id="PF06094"/>
    </source>
</evidence>
<dbReference type="InterPro" id="IPR036568">
    <property type="entry name" value="GGCT-like_sf"/>
</dbReference>
<dbReference type="EMBL" id="CP034207">
    <property type="protein sequence ID" value="QBZ61730.1"/>
    <property type="molecule type" value="Genomic_DNA"/>
</dbReference>
<evidence type="ECO:0000313" key="3">
    <source>
        <dbReference type="EMBL" id="QBZ61730.1"/>
    </source>
</evidence>
<proteinExistence type="predicted"/>
<dbReference type="Gene3D" id="3.10.490.10">
    <property type="entry name" value="Gamma-glutamyl cyclotransferase-like"/>
    <property type="match status" value="1"/>
</dbReference>
<feature type="region of interest" description="Disordered" evidence="1">
    <location>
        <begin position="52"/>
        <end position="115"/>
    </location>
</feature>
<feature type="compositionally biased region" description="Acidic residues" evidence="1">
    <location>
        <begin position="68"/>
        <end position="86"/>
    </location>
</feature>
<evidence type="ECO:0000256" key="1">
    <source>
        <dbReference type="SAM" id="MobiDB-lite"/>
    </source>
</evidence>
<organism evidence="3 4">
    <name type="scientific">Pyricularia oryzae</name>
    <name type="common">Rice blast fungus</name>
    <name type="synonym">Magnaporthe oryzae</name>
    <dbReference type="NCBI Taxonomy" id="318829"/>
    <lineage>
        <taxon>Eukaryota</taxon>
        <taxon>Fungi</taxon>
        <taxon>Dikarya</taxon>
        <taxon>Ascomycota</taxon>
        <taxon>Pezizomycotina</taxon>
        <taxon>Sordariomycetes</taxon>
        <taxon>Sordariomycetidae</taxon>
        <taxon>Magnaporthales</taxon>
        <taxon>Pyriculariaceae</taxon>
        <taxon>Pyricularia</taxon>
    </lineage>
</organism>
<dbReference type="AlphaFoldDB" id="A0A4P7NIE5"/>
<protein>
    <recommendedName>
        <fullName evidence="2">Gamma-glutamylcyclotransferase AIG2-like domain-containing protein</fullName>
    </recommendedName>
</protein>
<feature type="compositionally biased region" description="Polar residues" evidence="1">
    <location>
        <begin position="52"/>
        <end position="64"/>
    </location>
</feature>
<evidence type="ECO:0000313" key="4">
    <source>
        <dbReference type="Proteomes" id="UP000294847"/>
    </source>
</evidence>
<accession>A0A4P7NIE5</accession>
<gene>
    <name evidence="3" type="ORF">PoMZ_08686</name>
</gene>
<feature type="region of interest" description="Disordered" evidence="1">
    <location>
        <begin position="288"/>
        <end position="307"/>
    </location>
</feature>
<reference evidence="3 4" key="1">
    <citation type="journal article" date="2019" name="Mol. Biol. Evol.">
        <title>Blast fungal genomes show frequent chromosomal changes, gene gains and losses, and effector gene turnover.</title>
        <authorList>
            <person name="Gomez Luciano L.B."/>
            <person name="Jason Tsai I."/>
            <person name="Chuma I."/>
            <person name="Tosa Y."/>
            <person name="Chen Y.H."/>
            <person name="Li J.Y."/>
            <person name="Li M.Y."/>
            <person name="Jade Lu M.Y."/>
            <person name="Nakayashiki H."/>
            <person name="Li W.H."/>
        </authorList>
    </citation>
    <scope>NUCLEOTIDE SEQUENCE [LARGE SCALE GENOMIC DNA]</scope>
    <source>
        <strain evidence="3">MZ5-1-6</strain>
    </source>
</reference>